<dbReference type="AlphaFoldDB" id="A0A1I2SQ36"/>
<keyword evidence="5" id="KW-0808">Transferase</keyword>
<organism evidence="8 9">
    <name type="scientific">Planifilum fulgidum</name>
    <dbReference type="NCBI Taxonomy" id="201973"/>
    <lineage>
        <taxon>Bacteria</taxon>
        <taxon>Bacillati</taxon>
        <taxon>Bacillota</taxon>
        <taxon>Bacilli</taxon>
        <taxon>Bacillales</taxon>
        <taxon>Thermoactinomycetaceae</taxon>
        <taxon>Planifilum</taxon>
    </lineage>
</organism>
<dbReference type="InterPro" id="IPR004715">
    <property type="entry name" value="PTS_IIA_fruc"/>
</dbReference>
<dbReference type="PANTHER" id="PTHR47738">
    <property type="entry name" value="PTS SYSTEM FRUCTOSE-LIKE EIIA COMPONENT-RELATED"/>
    <property type="match status" value="1"/>
</dbReference>
<keyword evidence="9" id="KW-1185">Reference proteome</keyword>
<dbReference type="RefSeq" id="WP_092041544.1">
    <property type="nucleotide sequence ID" value="NZ_FOOK01000046.1"/>
</dbReference>
<dbReference type="PROSITE" id="PS51094">
    <property type="entry name" value="PTS_EIIA_TYPE_2"/>
    <property type="match status" value="1"/>
</dbReference>
<dbReference type="Gene3D" id="3.40.930.10">
    <property type="entry name" value="Mannitol-specific EII, Chain A"/>
    <property type="match status" value="1"/>
</dbReference>
<dbReference type="GO" id="GO:0009401">
    <property type="term" value="P:phosphoenolpyruvate-dependent sugar phosphotransferase system"/>
    <property type="evidence" value="ECO:0007669"/>
    <property type="project" value="UniProtKB-KW"/>
</dbReference>
<keyword evidence="4" id="KW-0762">Sugar transport</keyword>
<dbReference type="Pfam" id="PF00359">
    <property type="entry name" value="PTS_EIIA_2"/>
    <property type="match status" value="1"/>
</dbReference>
<evidence type="ECO:0000313" key="9">
    <source>
        <dbReference type="Proteomes" id="UP000198661"/>
    </source>
</evidence>
<keyword evidence="6" id="KW-0598">Phosphotransferase system</keyword>
<feature type="domain" description="PTS EIIA type-2" evidence="7">
    <location>
        <begin position="5"/>
        <end position="150"/>
    </location>
</feature>
<evidence type="ECO:0000256" key="4">
    <source>
        <dbReference type="ARBA" id="ARBA00022597"/>
    </source>
</evidence>
<evidence type="ECO:0000259" key="7">
    <source>
        <dbReference type="PROSITE" id="PS51094"/>
    </source>
</evidence>
<evidence type="ECO:0000256" key="5">
    <source>
        <dbReference type="ARBA" id="ARBA00022679"/>
    </source>
</evidence>
<dbReference type="PANTHER" id="PTHR47738:SF2">
    <property type="entry name" value="PTS SYSTEM FRUCTOSE-LIKE EIIA COMPONENT"/>
    <property type="match status" value="1"/>
</dbReference>
<name>A0A1I2SQ36_9BACL</name>
<dbReference type="OrthoDB" id="95460at2"/>
<protein>
    <submittedName>
        <fullName evidence="8">PTS system, fructose-specific IIA component</fullName>
    </submittedName>
</protein>
<evidence type="ECO:0000256" key="1">
    <source>
        <dbReference type="ARBA" id="ARBA00004496"/>
    </source>
</evidence>
<dbReference type="PROSITE" id="PS00372">
    <property type="entry name" value="PTS_EIIA_TYPE_2_HIS"/>
    <property type="match status" value="1"/>
</dbReference>
<reference evidence="8 9" key="1">
    <citation type="submission" date="2016-10" db="EMBL/GenBank/DDBJ databases">
        <authorList>
            <person name="de Groot N.N."/>
        </authorList>
    </citation>
    <scope>NUCLEOTIDE SEQUENCE [LARGE SCALE GENOMIC DNA]</scope>
    <source>
        <strain evidence="8 9">DSM 44945</strain>
    </source>
</reference>
<dbReference type="SUPFAM" id="SSF55804">
    <property type="entry name" value="Phoshotransferase/anion transport protein"/>
    <property type="match status" value="1"/>
</dbReference>
<dbReference type="GO" id="GO:0016020">
    <property type="term" value="C:membrane"/>
    <property type="evidence" value="ECO:0007669"/>
    <property type="project" value="InterPro"/>
</dbReference>
<dbReference type="CDD" id="cd00211">
    <property type="entry name" value="PTS_IIA_fru"/>
    <property type="match status" value="1"/>
</dbReference>
<proteinExistence type="predicted"/>
<dbReference type="InterPro" id="IPR002178">
    <property type="entry name" value="PTS_EIIA_type-2_dom"/>
</dbReference>
<sequence length="158" mass="17986">MEINDLIRPEWIRLDMEGESREEVIRALAGILDRSGILSDKEQYLADVFEREKMGSTAIGFDVAIPHGKSRGVKEPAVAFARLTRPIRWEPGKEEQARLIFLIAVPKEKEGNEHLQILAALSRKLIDESFRRRLLEISSPEEVIQSLQNGSQPRNIQS</sequence>
<evidence type="ECO:0000313" key="8">
    <source>
        <dbReference type="EMBL" id="SFG54944.1"/>
    </source>
</evidence>
<keyword evidence="3" id="KW-0597">Phosphoprotein</keyword>
<dbReference type="InterPro" id="IPR016152">
    <property type="entry name" value="PTrfase/Anion_transptr"/>
</dbReference>
<dbReference type="FunFam" id="3.40.930.10:FF:000009">
    <property type="entry name" value="PTS system, fructose specific IIABC component"/>
    <property type="match status" value="1"/>
</dbReference>
<dbReference type="GO" id="GO:0005737">
    <property type="term" value="C:cytoplasm"/>
    <property type="evidence" value="ECO:0007669"/>
    <property type="project" value="UniProtKB-SubCell"/>
</dbReference>
<dbReference type="STRING" id="201973.SAMN04488025_1464"/>
<keyword evidence="2" id="KW-0813">Transport</keyword>
<dbReference type="EMBL" id="FOOK01000046">
    <property type="protein sequence ID" value="SFG54944.1"/>
    <property type="molecule type" value="Genomic_DNA"/>
</dbReference>
<evidence type="ECO:0000256" key="2">
    <source>
        <dbReference type="ARBA" id="ARBA00022448"/>
    </source>
</evidence>
<dbReference type="GO" id="GO:0008982">
    <property type="term" value="F:protein-N(PI)-phosphohistidine-sugar phosphotransferase activity"/>
    <property type="evidence" value="ECO:0007669"/>
    <property type="project" value="InterPro"/>
</dbReference>
<dbReference type="NCBIfam" id="TIGR00848">
    <property type="entry name" value="fruA"/>
    <property type="match status" value="1"/>
</dbReference>
<dbReference type="InterPro" id="IPR051541">
    <property type="entry name" value="PTS_SugarTrans_NitroReg"/>
</dbReference>
<accession>A0A1I2SQ36</accession>
<evidence type="ECO:0000256" key="6">
    <source>
        <dbReference type="ARBA" id="ARBA00022683"/>
    </source>
</evidence>
<gene>
    <name evidence="8" type="ORF">SAMN04488025_1464</name>
</gene>
<dbReference type="Proteomes" id="UP000198661">
    <property type="component" value="Unassembled WGS sequence"/>
</dbReference>
<comment type="subcellular location">
    <subcellularLocation>
        <location evidence="1">Cytoplasm</location>
    </subcellularLocation>
</comment>
<evidence type="ECO:0000256" key="3">
    <source>
        <dbReference type="ARBA" id="ARBA00022553"/>
    </source>
</evidence>